<dbReference type="Proteomes" id="UP000325690">
    <property type="component" value="Unassembled WGS sequence"/>
</dbReference>
<dbReference type="InterPro" id="IPR011711">
    <property type="entry name" value="GntR_C"/>
</dbReference>
<dbReference type="SUPFAM" id="SSF48008">
    <property type="entry name" value="GntR ligand-binding domain-like"/>
    <property type="match status" value="1"/>
</dbReference>
<evidence type="ECO:0000256" key="3">
    <source>
        <dbReference type="ARBA" id="ARBA00023163"/>
    </source>
</evidence>
<dbReference type="InterPro" id="IPR008920">
    <property type="entry name" value="TF_FadR/GntR_C"/>
</dbReference>
<dbReference type="Gene3D" id="1.20.120.530">
    <property type="entry name" value="GntR ligand-binding domain-like"/>
    <property type="match status" value="1"/>
</dbReference>
<dbReference type="SMART" id="SM00345">
    <property type="entry name" value="HTH_GNTR"/>
    <property type="match status" value="1"/>
</dbReference>
<dbReference type="PANTHER" id="PTHR43537:SF39">
    <property type="entry name" value="HTH-TYPE TRANSCRIPTIONAL REGULATOR MCBR"/>
    <property type="match status" value="1"/>
</dbReference>
<gene>
    <name evidence="5" type="ORF">MPHL21000_00580</name>
</gene>
<keyword evidence="2" id="KW-0238">DNA-binding</keyword>
<dbReference type="Pfam" id="PF07729">
    <property type="entry name" value="FCD"/>
    <property type="match status" value="1"/>
</dbReference>
<dbReference type="EMBL" id="ANBP01000001">
    <property type="protein sequence ID" value="KAB7759562.1"/>
    <property type="molecule type" value="Genomic_DNA"/>
</dbReference>
<dbReference type="GeneID" id="74305049"/>
<evidence type="ECO:0000256" key="1">
    <source>
        <dbReference type="ARBA" id="ARBA00023015"/>
    </source>
</evidence>
<dbReference type="InterPro" id="IPR000524">
    <property type="entry name" value="Tscrpt_reg_HTH_GntR"/>
</dbReference>
<evidence type="ECO:0000313" key="5">
    <source>
        <dbReference type="EMBL" id="KAB7759562.1"/>
    </source>
</evidence>
<proteinExistence type="predicted"/>
<dbReference type="GO" id="GO:0003700">
    <property type="term" value="F:DNA-binding transcription factor activity"/>
    <property type="evidence" value="ECO:0007669"/>
    <property type="project" value="InterPro"/>
</dbReference>
<keyword evidence="3" id="KW-0804">Transcription</keyword>
<dbReference type="SMART" id="SM00895">
    <property type="entry name" value="FCD"/>
    <property type="match status" value="1"/>
</dbReference>
<dbReference type="GO" id="GO:0003677">
    <property type="term" value="F:DNA binding"/>
    <property type="evidence" value="ECO:0007669"/>
    <property type="project" value="UniProtKB-KW"/>
</dbReference>
<dbReference type="Pfam" id="PF00392">
    <property type="entry name" value="GntR"/>
    <property type="match status" value="1"/>
</dbReference>
<reference evidence="5 6" key="1">
    <citation type="submission" date="2012-10" db="EMBL/GenBank/DDBJ databases">
        <title>The draft sequence of the Mycobacterium pheli genome.</title>
        <authorList>
            <person name="Pettersson B.M.F."/>
            <person name="Das S."/>
            <person name="Dasgupta S."/>
            <person name="Bhattacharya A."/>
            <person name="Kirsebom L.A."/>
        </authorList>
    </citation>
    <scope>NUCLEOTIDE SEQUENCE [LARGE SCALE GENOMIC DNA]</scope>
    <source>
        <strain evidence="5 6">CCUG 21000</strain>
    </source>
</reference>
<dbReference type="PANTHER" id="PTHR43537">
    <property type="entry name" value="TRANSCRIPTIONAL REGULATOR, GNTR FAMILY"/>
    <property type="match status" value="1"/>
</dbReference>
<dbReference type="RefSeq" id="WP_003889103.1">
    <property type="nucleotide sequence ID" value="NZ_ANBO01000001.1"/>
</dbReference>
<evidence type="ECO:0000259" key="4">
    <source>
        <dbReference type="PROSITE" id="PS50949"/>
    </source>
</evidence>
<dbReference type="InterPro" id="IPR036388">
    <property type="entry name" value="WH-like_DNA-bd_sf"/>
</dbReference>
<comment type="caution">
    <text evidence="5">The sequence shown here is derived from an EMBL/GenBank/DDBJ whole genome shotgun (WGS) entry which is preliminary data.</text>
</comment>
<evidence type="ECO:0000313" key="6">
    <source>
        <dbReference type="Proteomes" id="UP000325690"/>
    </source>
</evidence>
<sequence length="221" mass="23842">MKQPVGQVRWEPLKEVVYRELRDAIVAAMYPPGTALTVRATAEAMGVSPMPVRSAFDRLVAERVVEASSSGTVRIPRMSRRRFTELVEMRTLLEGQAAEAAAGRAGAADIVALRSLAQRLAEAAQTDDSAAYLLLNREFKFTVYRLSGSAVLVDLIERVWLQIAPFLHFYGAGVREQSGTDQYDAIVAALAAGDGPAARAATVRDIVSGAEFLLATGEFAD</sequence>
<protein>
    <submittedName>
        <fullName evidence="5">GntR family transcriptional regulator</fullName>
    </submittedName>
</protein>
<dbReference type="AlphaFoldDB" id="A0A5N5VC78"/>
<keyword evidence="1" id="KW-0805">Transcription regulation</keyword>
<organism evidence="5 6">
    <name type="scientific">Mycolicibacterium phlei DSM 43239 = CCUG 21000</name>
    <dbReference type="NCBI Taxonomy" id="1226750"/>
    <lineage>
        <taxon>Bacteria</taxon>
        <taxon>Bacillati</taxon>
        <taxon>Actinomycetota</taxon>
        <taxon>Actinomycetes</taxon>
        <taxon>Mycobacteriales</taxon>
        <taxon>Mycobacteriaceae</taxon>
        <taxon>Mycolicibacterium</taxon>
    </lineage>
</organism>
<dbReference type="PROSITE" id="PS50949">
    <property type="entry name" value="HTH_GNTR"/>
    <property type="match status" value="1"/>
</dbReference>
<accession>A0A5N5VC78</accession>
<evidence type="ECO:0000256" key="2">
    <source>
        <dbReference type="ARBA" id="ARBA00023125"/>
    </source>
</evidence>
<keyword evidence="6" id="KW-1185">Reference proteome</keyword>
<feature type="domain" description="HTH gntR-type" evidence="4">
    <location>
        <begin position="11"/>
        <end position="78"/>
    </location>
</feature>
<name>A0A5N5VC78_MYCPH</name>
<dbReference type="Gene3D" id="1.10.10.10">
    <property type="entry name" value="Winged helix-like DNA-binding domain superfamily/Winged helix DNA-binding domain"/>
    <property type="match status" value="1"/>
</dbReference>
<dbReference type="InterPro" id="IPR036390">
    <property type="entry name" value="WH_DNA-bd_sf"/>
</dbReference>
<dbReference type="SUPFAM" id="SSF46785">
    <property type="entry name" value="Winged helix' DNA-binding domain"/>
    <property type="match status" value="1"/>
</dbReference>